<evidence type="ECO:0000313" key="1">
    <source>
        <dbReference type="EMBL" id="EEC79488.1"/>
    </source>
</evidence>
<sequence length="114" mass="12189">MAVGIGGDREAATGDTKEEVIGAKHLVDIGRRKKSYASNSLPKTPRGILRVVPFVLLRSEVKQIEVLGARSQSSSASNVQWKDLSSKVAVGIDKFSGRLMNFIHSLGTPRSGIG</sequence>
<gene>
    <name evidence="1" type="ORF">OsI_20531</name>
</gene>
<dbReference type="Proteomes" id="UP000007015">
    <property type="component" value="Chromosome 5"/>
</dbReference>
<dbReference type="HOGENOM" id="CLU_2125194_0_0_1"/>
<dbReference type="Gramene" id="BGIOSGA020140-TA">
    <property type="protein sequence ID" value="BGIOSGA020140-PA"/>
    <property type="gene ID" value="BGIOSGA020140"/>
</dbReference>
<organism evidence="1 2">
    <name type="scientific">Oryza sativa subsp. indica</name>
    <name type="common">Rice</name>
    <dbReference type="NCBI Taxonomy" id="39946"/>
    <lineage>
        <taxon>Eukaryota</taxon>
        <taxon>Viridiplantae</taxon>
        <taxon>Streptophyta</taxon>
        <taxon>Embryophyta</taxon>
        <taxon>Tracheophyta</taxon>
        <taxon>Spermatophyta</taxon>
        <taxon>Magnoliopsida</taxon>
        <taxon>Liliopsida</taxon>
        <taxon>Poales</taxon>
        <taxon>Poaceae</taxon>
        <taxon>BOP clade</taxon>
        <taxon>Oryzoideae</taxon>
        <taxon>Oryzeae</taxon>
        <taxon>Oryzinae</taxon>
        <taxon>Oryza</taxon>
        <taxon>Oryza sativa</taxon>
    </lineage>
</organism>
<name>B8AZR6_ORYSI</name>
<evidence type="ECO:0000313" key="2">
    <source>
        <dbReference type="Proteomes" id="UP000007015"/>
    </source>
</evidence>
<keyword evidence="2" id="KW-1185">Reference proteome</keyword>
<accession>B8AZR6</accession>
<dbReference type="EMBL" id="CM000130">
    <property type="protein sequence ID" value="EEC79488.1"/>
    <property type="molecule type" value="Genomic_DNA"/>
</dbReference>
<dbReference type="AlphaFoldDB" id="B8AZR6"/>
<proteinExistence type="predicted"/>
<reference evidence="1 2" key="1">
    <citation type="journal article" date="2005" name="PLoS Biol.">
        <title>The genomes of Oryza sativa: a history of duplications.</title>
        <authorList>
            <person name="Yu J."/>
            <person name="Wang J."/>
            <person name="Lin W."/>
            <person name="Li S."/>
            <person name="Li H."/>
            <person name="Zhou J."/>
            <person name="Ni P."/>
            <person name="Dong W."/>
            <person name="Hu S."/>
            <person name="Zeng C."/>
            <person name="Zhang J."/>
            <person name="Zhang Y."/>
            <person name="Li R."/>
            <person name="Xu Z."/>
            <person name="Li S."/>
            <person name="Li X."/>
            <person name="Zheng H."/>
            <person name="Cong L."/>
            <person name="Lin L."/>
            <person name="Yin J."/>
            <person name="Geng J."/>
            <person name="Li G."/>
            <person name="Shi J."/>
            <person name="Liu J."/>
            <person name="Lv H."/>
            <person name="Li J."/>
            <person name="Wang J."/>
            <person name="Deng Y."/>
            <person name="Ran L."/>
            <person name="Shi X."/>
            <person name="Wang X."/>
            <person name="Wu Q."/>
            <person name="Li C."/>
            <person name="Ren X."/>
            <person name="Wang J."/>
            <person name="Wang X."/>
            <person name="Li D."/>
            <person name="Liu D."/>
            <person name="Zhang X."/>
            <person name="Ji Z."/>
            <person name="Zhao W."/>
            <person name="Sun Y."/>
            <person name="Zhang Z."/>
            <person name="Bao J."/>
            <person name="Han Y."/>
            <person name="Dong L."/>
            <person name="Ji J."/>
            <person name="Chen P."/>
            <person name="Wu S."/>
            <person name="Liu J."/>
            <person name="Xiao Y."/>
            <person name="Bu D."/>
            <person name="Tan J."/>
            <person name="Yang L."/>
            <person name="Ye C."/>
            <person name="Zhang J."/>
            <person name="Xu J."/>
            <person name="Zhou Y."/>
            <person name="Yu Y."/>
            <person name="Zhang B."/>
            <person name="Zhuang S."/>
            <person name="Wei H."/>
            <person name="Liu B."/>
            <person name="Lei M."/>
            <person name="Yu H."/>
            <person name="Li Y."/>
            <person name="Xu H."/>
            <person name="Wei S."/>
            <person name="He X."/>
            <person name="Fang L."/>
            <person name="Zhang Z."/>
            <person name="Zhang Y."/>
            <person name="Huang X."/>
            <person name="Su Z."/>
            <person name="Tong W."/>
            <person name="Li J."/>
            <person name="Tong Z."/>
            <person name="Li S."/>
            <person name="Ye J."/>
            <person name="Wang L."/>
            <person name="Fang L."/>
            <person name="Lei T."/>
            <person name="Chen C."/>
            <person name="Chen H."/>
            <person name="Xu Z."/>
            <person name="Li H."/>
            <person name="Huang H."/>
            <person name="Zhang F."/>
            <person name="Xu H."/>
            <person name="Li N."/>
            <person name="Zhao C."/>
            <person name="Li S."/>
            <person name="Dong L."/>
            <person name="Huang Y."/>
            <person name="Li L."/>
            <person name="Xi Y."/>
            <person name="Qi Q."/>
            <person name="Li W."/>
            <person name="Zhang B."/>
            <person name="Hu W."/>
            <person name="Zhang Y."/>
            <person name="Tian X."/>
            <person name="Jiao Y."/>
            <person name="Liang X."/>
            <person name="Jin J."/>
            <person name="Gao L."/>
            <person name="Zheng W."/>
            <person name="Hao B."/>
            <person name="Liu S."/>
            <person name="Wang W."/>
            <person name="Yuan L."/>
            <person name="Cao M."/>
            <person name="McDermott J."/>
            <person name="Samudrala R."/>
            <person name="Wang J."/>
            <person name="Wong G.K."/>
            <person name="Yang H."/>
        </authorList>
    </citation>
    <scope>NUCLEOTIDE SEQUENCE [LARGE SCALE GENOMIC DNA]</scope>
    <source>
        <strain evidence="2">cv. 93-11</strain>
    </source>
</reference>
<protein>
    <submittedName>
        <fullName evidence="1">Uncharacterized protein</fullName>
    </submittedName>
</protein>